<evidence type="ECO:0000313" key="3">
    <source>
        <dbReference type="Proteomes" id="UP000799767"/>
    </source>
</evidence>
<feature type="region of interest" description="Disordered" evidence="1">
    <location>
        <begin position="1"/>
        <end position="29"/>
    </location>
</feature>
<dbReference type="RefSeq" id="XP_033594356.1">
    <property type="nucleotide sequence ID" value="XM_033729958.1"/>
</dbReference>
<dbReference type="OrthoDB" id="3813781at2759"/>
<accession>A0A6A6Q8T0</accession>
<feature type="region of interest" description="Disordered" evidence="1">
    <location>
        <begin position="187"/>
        <end position="210"/>
    </location>
</feature>
<dbReference type="Proteomes" id="UP000799767">
    <property type="component" value="Unassembled WGS sequence"/>
</dbReference>
<reference evidence="2" key="1">
    <citation type="journal article" date="2020" name="Stud. Mycol.">
        <title>101 Dothideomycetes genomes: a test case for predicting lifestyles and emergence of pathogens.</title>
        <authorList>
            <person name="Haridas S."/>
            <person name="Albert R."/>
            <person name="Binder M."/>
            <person name="Bloem J."/>
            <person name="Labutti K."/>
            <person name="Salamov A."/>
            <person name="Andreopoulos B."/>
            <person name="Baker S."/>
            <person name="Barry K."/>
            <person name="Bills G."/>
            <person name="Bluhm B."/>
            <person name="Cannon C."/>
            <person name="Castanera R."/>
            <person name="Culley D."/>
            <person name="Daum C."/>
            <person name="Ezra D."/>
            <person name="Gonzalez J."/>
            <person name="Henrissat B."/>
            <person name="Kuo A."/>
            <person name="Liang C."/>
            <person name="Lipzen A."/>
            <person name="Lutzoni F."/>
            <person name="Magnuson J."/>
            <person name="Mondo S."/>
            <person name="Nolan M."/>
            <person name="Ohm R."/>
            <person name="Pangilinan J."/>
            <person name="Park H.-J."/>
            <person name="Ramirez L."/>
            <person name="Alfaro M."/>
            <person name="Sun H."/>
            <person name="Tritt A."/>
            <person name="Yoshinaga Y."/>
            <person name="Zwiers L.-H."/>
            <person name="Turgeon B."/>
            <person name="Goodwin S."/>
            <person name="Spatafora J."/>
            <person name="Crous P."/>
            <person name="Grigoriev I."/>
        </authorList>
    </citation>
    <scope>NUCLEOTIDE SEQUENCE</scope>
    <source>
        <strain evidence="2">CBS 113389</strain>
    </source>
</reference>
<feature type="compositionally biased region" description="Basic and acidic residues" evidence="1">
    <location>
        <begin position="189"/>
        <end position="199"/>
    </location>
</feature>
<sequence length="226" mass="25015">MATSLASSPIKPSPHTRPSSPPRPSAIDWASTNTLLPHQPQSNGTALPSPSLHSIPPTCTLTKPQKIPKYPQHTCFHGAHCCIKFSGEGPLHAADFNHLPVCHNGCWKRERDRLEKEARDASAGSCTVVLRRVPVCHRECYMRGLRRVEGAPNAEREVVPLNRCLGEVLRLPWLEHWYLSWVEGRNGQGRHEGGERVESRGGSPGGDHEVGGVAVDPLWIRRMLMC</sequence>
<dbReference type="AlphaFoldDB" id="A0A6A6Q8T0"/>
<protein>
    <submittedName>
        <fullName evidence="2">Uncharacterized protein</fullName>
    </submittedName>
</protein>
<keyword evidence="3" id="KW-1185">Reference proteome</keyword>
<evidence type="ECO:0000256" key="1">
    <source>
        <dbReference type="SAM" id="MobiDB-lite"/>
    </source>
</evidence>
<evidence type="ECO:0000313" key="2">
    <source>
        <dbReference type="EMBL" id="KAF2487787.1"/>
    </source>
</evidence>
<dbReference type="EMBL" id="MU001631">
    <property type="protein sequence ID" value="KAF2487787.1"/>
    <property type="molecule type" value="Genomic_DNA"/>
</dbReference>
<dbReference type="GeneID" id="54470960"/>
<organism evidence="2 3">
    <name type="scientific">Neohortaea acidophila</name>
    <dbReference type="NCBI Taxonomy" id="245834"/>
    <lineage>
        <taxon>Eukaryota</taxon>
        <taxon>Fungi</taxon>
        <taxon>Dikarya</taxon>
        <taxon>Ascomycota</taxon>
        <taxon>Pezizomycotina</taxon>
        <taxon>Dothideomycetes</taxon>
        <taxon>Dothideomycetidae</taxon>
        <taxon>Mycosphaerellales</taxon>
        <taxon>Teratosphaeriaceae</taxon>
        <taxon>Neohortaea</taxon>
    </lineage>
</organism>
<name>A0A6A6Q8T0_9PEZI</name>
<gene>
    <name evidence="2" type="ORF">BDY17DRAFT_18564</name>
</gene>
<proteinExistence type="predicted"/>